<gene>
    <name evidence="1" type="ORF">SAMN04488069_1012</name>
</gene>
<dbReference type="Proteomes" id="UP000199249">
    <property type="component" value="Unassembled WGS sequence"/>
</dbReference>
<name>A0A1H3AQH2_9BACT</name>
<proteinExistence type="predicted"/>
<protein>
    <submittedName>
        <fullName evidence="1">Uncharacterized protein</fullName>
    </submittedName>
</protein>
<dbReference type="AlphaFoldDB" id="A0A1H3AQH2"/>
<accession>A0A1H3AQH2</accession>
<evidence type="ECO:0000313" key="2">
    <source>
        <dbReference type="Proteomes" id="UP000199249"/>
    </source>
</evidence>
<dbReference type="EMBL" id="FNOV01000001">
    <property type="protein sequence ID" value="SDX31893.1"/>
    <property type="molecule type" value="Genomic_DNA"/>
</dbReference>
<keyword evidence="2" id="KW-1185">Reference proteome</keyword>
<evidence type="ECO:0000313" key="1">
    <source>
        <dbReference type="EMBL" id="SDX31893.1"/>
    </source>
</evidence>
<organism evidence="1 2">
    <name type="scientific">Hymenobacter psychrophilus</name>
    <dbReference type="NCBI Taxonomy" id="651662"/>
    <lineage>
        <taxon>Bacteria</taxon>
        <taxon>Pseudomonadati</taxon>
        <taxon>Bacteroidota</taxon>
        <taxon>Cytophagia</taxon>
        <taxon>Cytophagales</taxon>
        <taxon>Hymenobacteraceae</taxon>
        <taxon>Hymenobacter</taxon>
    </lineage>
</organism>
<dbReference type="STRING" id="651662.SAMN04488069_1012"/>
<sequence length="40" mass="4674">MMATVLRENGDSPKLRRFHGNGVFEFNVLTVFKPNAYNRF</sequence>
<reference evidence="2" key="1">
    <citation type="submission" date="2016-10" db="EMBL/GenBank/DDBJ databases">
        <authorList>
            <person name="Varghese N."/>
            <person name="Submissions S."/>
        </authorList>
    </citation>
    <scope>NUCLEOTIDE SEQUENCE [LARGE SCALE GENOMIC DNA]</scope>
    <source>
        <strain evidence="2">CGMCC 1.8975</strain>
    </source>
</reference>